<evidence type="ECO:0000313" key="1">
    <source>
        <dbReference type="EMBL" id="TFD79700.1"/>
    </source>
</evidence>
<accession>A0A4Y8KQR6</accession>
<comment type="caution">
    <text evidence="1">The sequence shown here is derived from an EMBL/GenBank/DDBJ whole genome shotgun (WGS) entry which is preliminary data.</text>
</comment>
<proteinExistence type="predicted"/>
<dbReference type="Proteomes" id="UP000298218">
    <property type="component" value="Unassembled WGS sequence"/>
</dbReference>
<dbReference type="EMBL" id="SOHQ01000021">
    <property type="protein sequence ID" value="TFD79700.1"/>
    <property type="molecule type" value="Genomic_DNA"/>
</dbReference>
<protein>
    <submittedName>
        <fullName evidence="1">Peptidase</fullName>
    </submittedName>
</protein>
<evidence type="ECO:0000313" key="2">
    <source>
        <dbReference type="Proteomes" id="UP000298218"/>
    </source>
</evidence>
<keyword evidence="2" id="KW-1185">Reference proteome</keyword>
<organism evidence="1 2">
    <name type="scientific">Cryobacterium psychrophilum</name>
    <dbReference type="NCBI Taxonomy" id="41988"/>
    <lineage>
        <taxon>Bacteria</taxon>
        <taxon>Bacillati</taxon>
        <taxon>Actinomycetota</taxon>
        <taxon>Actinomycetes</taxon>
        <taxon>Micrococcales</taxon>
        <taxon>Microbacteriaceae</taxon>
        <taxon>Cryobacterium</taxon>
    </lineage>
</organism>
<dbReference type="RefSeq" id="WP_134172085.1">
    <property type="nucleotide sequence ID" value="NZ_SODI01000001.1"/>
</dbReference>
<gene>
    <name evidence="1" type="ORF">E3T53_06690</name>
</gene>
<sequence length="110" mass="11451">MIDWLAFVIVAGASLVSAIVVVGLYSLGLRLLTTGGRIPLVDPAEFTGAITVLTPKRAAKIAKRTRKAAAANPLTDSQKRIAIAAGYACFVLCAGAGLYGVYLVIPALHR</sequence>
<reference evidence="1 2" key="1">
    <citation type="submission" date="2019-03" db="EMBL/GenBank/DDBJ databases">
        <title>Genomics of glacier-inhabiting Cryobacterium strains.</title>
        <authorList>
            <person name="Liu Q."/>
            <person name="Xin Y.-H."/>
        </authorList>
    </citation>
    <scope>NUCLEOTIDE SEQUENCE [LARGE SCALE GENOMIC DNA]</scope>
    <source>
        <strain evidence="1 2">CGMCC 1.4292</strain>
    </source>
</reference>
<name>A0A4Y8KQR6_9MICO</name>
<dbReference type="AlphaFoldDB" id="A0A4Y8KQR6"/>
<dbReference type="OrthoDB" id="4950741at2"/>